<reference evidence="8" key="1">
    <citation type="submission" date="2020-01" db="EMBL/GenBank/DDBJ databases">
        <title>Genome sequence of Kobresia littledalei, the first chromosome-level genome in the family Cyperaceae.</title>
        <authorList>
            <person name="Qu G."/>
        </authorList>
    </citation>
    <scope>NUCLEOTIDE SEQUENCE</scope>
    <source>
        <strain evidence="8">C.B.Clarke</strain>
        <tissue evidence="8">Leaf</tissue>
    </source>
</reference>
<comment type="caution">
    <text evidence="8">The sequence shown here is derived from an EMBL/GenBank/DDBJ whole genome shotgun (WGS) entry which is preliminary data.</text>
</comment>
<dbReference type="GO" id="GO:0004820">
    <property type="term" value="F:glycine-tRNA ligase activity"/>
    <property type="evidence" value="ECO:0007669"/>
    <property type="project" value="TreeGrafter"/>
</dbReference>
<dbReference type="Pfam" id="PF02681">
    <property type="entry name" value="DUF212"/>
    <property type="match status" value="1"/>
</dbReference>
<dbReference type="Proteomes" id="UP000623129">
    <property type="component" value="Unassembled WGS sequence"/>
</dbReference>
<dbReference type="InterPro" id="IPR027031">
    <property type="entry name" value="Gly-tRNA_synthase/POLG2"/>
</dbReference>
<keyword evidence="7" id="KW-0030">Aminoacyl-tRNA synthetase</keyword>
<evidence type="ECO:0000256" key="2">
    <source>
        <dbReference type="ARBA" id="ARBA00022490"/>
    </source>
</evidence>
<dbReference type="PRINTS" id="PR01043">
    <property type="entry name" value="TRNASYNTHGLY"/>
</dbReference>
<dbReference type="PANTHER" id="PTHR10745:SF0">
    <property type="entry name" value="GLYCINE--TRNA LIGASE"/>
    <property type="match status" value="1"/>
</dbReference>
<evidence type="ECO:0000256" key="5">
    <source>
        <dbReference type="ARBA" id="ARBA00022840"/>
    </source>
</evidence>
<gene>
    <name evidence="8" type="ORF">FCM35_KLT22315</name>
</gene>
<dbReference type="Gene3D" id="3.30.930.10">
    <property type="entry name" value="Bira Bifunctional Protein, Domain 2"/>
    <property type="match status" value="1"/>
</dbReference>
<dbReference type="InterPro" id="IPR045864">
    <property type="entry name" value="aa-tRNA-synth_II/BPL/LPL"/>
</dbReference>
<keyword evidence="5" id="KW-0067">ATP-binding</keyword>
<proteinExistence type="predicted"/>
<name>A0A833V1T2_9POAL</name>
<dbReference type="PANTHER" id="PTHR10745">
    <property type="entry name" value="GLYCYL-TRNA SYNTHETASE/DNA POLYMERASE SUBUNIT GAMMA-2"/>
    <property type="match status" value="1"/>
</dbReference>
<evidence type="ECO:0000256" key="4">
    <source>
        <dbReference type="ARBA" id="ARBA00022741"/>
    </source>
</evidence>
<dbReference type="GO" id="GO:0070150">
    <property type="term" value="P:mitochondrial glycyl-tRNA aminoacylation"/>
    <property type="evidence" value="ECO:0007669"/>
    <property type="project" value="TreeGrafter"/>
</dbReference>
<evidence type="ECO:0000256" key="3">
    <source>
        <dbReference type="ARBA" id="ARBA00022598"/>
    </source>
</evidence>
<evidence type="ECO:0000313" key="8">
    <source>
        <dbReference type="EMBL" id="KAF3320082.1"/>
    </source>
</evidence>
<comment type="subcellular location">
    <subcellularLocation>
        <location evidence="1">Cytoplasm</location>
    </subcellularLocation>
</comment>
<dbReference type="Gene3D" id="3.30.720.200">
    <property type="match status" value="1"/>
</dbReference>
<evidence type="ECO:0000256" key="6">
    <source>
        <dbReference type="ARBA" id="ARBA00022917"/>
    </source>
</evidence>
<sequence length="623" mass="67757">MAAEATATSGNAAPSAEGREAFRKAVESTLKSRLFYIPAFGIFGGAAGFYDYGPPGCALKWNIIRQHFVLEEGMLEVECPCFTPEVVLKASGHVDNFSDLMEKSGKALVASVQLPKPRVVEAISEGEALEMKSTLESNGESVFHVNNLDKVVTITNKMISIVKEKKKVHRRVFTPSVVEPSFGIGRIITEKSGKTLVASVQLPEPREVEKLVISPSKKDRDLAFKDDHKMVLEALMAMSEREALEMKSTLESNGESVFRVNNLDKVVTITNKMVSIVKEKKKVHQRVFMLSVVEPSFGIGRIIYCICEHCFYTRVEKTEDGLLRVFGFPPLVAPIKCPVIPLVRNEDFKAIIRDIAPSMNREAMSCSSSSSPFSLRGFSFFPSNKPKLRCAFSQPRKQFRITCLRLSVEEISGLVHNKVLVAATLASAIGQLSKPLTSAATNGKGIDWRDAIRSGGMPSTHAASVVAASTSLGLERGFSDAIFGMSVVFAAIVMYDAQGVRKEVGYHAQALNKLIALQGGSSVRCLDREDFSKAKTGIHNNNNSELEISKLFPLNENSAAGTSILTAKQLGTTSSLETASTDPLEMPALNCEPLSESVGHTRVQVLVGAFLGFITSLIIDTVL</sequence>
<dbReference type="EMBL" id="SWLB01000157">
    <property type="protein sequence ID" value="KAF3320082.1"/>
    <property type="molecule type" value="Genomic_DNA"/>
</dbReference>
<keyword evidence="2" id="KW-0963">Cytoplasm</keyword>
<protein>
    <submittedName>
        <fullName evidence="8">Glycine--tRNA ligase</fullName>
    </submittedName>
</protein>
<dbReference type="InterPro" id="IPR003832">
    <property type="entry name" value="DUF212"/>
</dbReference>
<evidence type="ECO:0000313" key="9">
    <source>
        <dbReference type="Proteomes" id="UP000623129"/>
    </source>
</evidence>
<keyword evidence="3 8" id="KW-0436">Ligase</keyword>
<keyword evidence="6" id="KW-0648">Protein biosynthesis</keyword>
<evidence type="ECO:0000256" key="7">
    <source>
        <dbReference type="ARBA" id="ARBA00023146"/>
    </source>
</evidence>
<keyword evidence="9" id="KW-1185">Reference proteome</keyword>
<dbReference type="GO" id="GO:0005524">
    <property type="term" value="F:ATP binding"/>
    <property type="evidence" value="ECO:0007669"/>
    <property type="project" value="UniProtKB-KW"/>
</dbReference>
<dbReference type="AlphaFoldDB" id="A0A833V1T2"/>
<dbReference type="FunFam" id="3.30.720.200:FF:000001">
    <property type="entry name" value="Glycine--tRNA ligase 2"/>
    <property type="match status" value="1"/>
</dbReference>
<keyword evidence="4" id="KW-0547">Nucleotide-binding</keyword>
<dbReference type="OrthoDB" id="1909848at2759"/>
<accession>A0A833V1T2</accession>
<evidence type="ECO:0000256" key="1">
    <source>
        <dbReference type="ARBA" id="ARBA00004496"/>
    </source>
</evidence>
<dbReference type="GO" id="GO:0005739">
    <property type="term" value="C:mitochondrion"/>
    <property type="evidence" value="ECO:0007669"/>
    <property type="project" value="TreeGrafter"/>
</dbReference>
<dbReference type="SUPFAM" id="SSF55681">
    <property type="entry name" value="Class II aaRS and biotin synthetases"/>
    <property type="match status" value="2"/>
</dbReference>
<organism evidence="8 9">
    <name type="scientific">Carex littledalei</name>
    <dbReference type="NCBI Taxonomy" id="544730"/>
    <lineage>
        <taxon>Eukaryota</taxon>
        <taxon>Viridiplantae</taxon>
        <taxon>Streptophyta</taxon>
        <taxon>Embryophyta</taxon>
        <taxon>Tracheophyta</taxon>
        <taxon>Spermatophyta</taxon>
        <taxon>Magnoliopsida</taxon>
        <taxon>Liliopsida</taxon>
        <taxon>Poales</taxon>
        <taxon>Cyperaceae</taxon>
        <taxon>Cyperoideae</taxon>
        <taxon>Cariceae</taxon>
        <taxon>Carex</taxon>
        <taxon>Carex subgen. Euthyceras</taxon>
    </lineage>
</organism>